<keyword evidence="2" id="KW-0677">Repeat</keyword>
<dbReference type="PROSITE" id="PS00028">
    <property type="entry name" value="ZINC_FINGER_C2H2_1"/>
    <property type="match status" value="5"/>
</dbReference>
<keyword evidence="1" id="KW-0479">Metal-binding</keyword>
<evidence type="ECO:0000256" key="2">
    <source>
        <dbReference type="ARBA" id="ARBA00022737"/>
    </source>
</evidence>
<dbReference type="STRING" id="6183.A0A5K4EGY4"/>
<evidence type="ECO:0000256" key="3">
    <source>
        <dbReference type="ARBA" id="ARBA00022771"/>
    </source>
</evidence>
<organism evidence="7">
    <name type="scientific">Schistosoma mansoni</name>
    <name type="common">Blood fluke</name>
    <dbReference type="NCBI Taxonomy" id="6183"/>
    <lineage>
        <taxon>Eukaryota</taxon>
        <taxon>Metazoa</taxon>
        <taxon>Spiralia</taxon>
        <taxon>Lophotrochozoa</taxon>
        <taxon>Platyhelminthes</taxon>
        <taxon>Trematoda</taxon>
        <taxon>Digenea</taxon>
        <taxon>Strigeidida</taxon>
        <taxon>Schistosomatoidea</taxon>
        <taxon>Schistosomatidae</taxon>
        <taxon>Schistosoma</taxon>
    </lineage>
</organism>
<sequence length="302" mass="34634">MAIPVSDFCFGITCKVEQPMGLDGVIYKSSNECISSNLNIGPEEYIKAEECNYDNTMDDSLIDNKLGILRDNHSLYSEDSFKHKYNSNDGHIVSAYNRHNGSTTFKRRQISSVQDSEEGVKPSCAFCNKTFSTRAGRDRHIKSIHKRIKYPCIQCDRKFTTKFHLIEHKKVIHQGINLSCDKCDRNFTTKSQLNRHIKSAHEGIKYPCNQCNKKLSTKYDLYVHKKVIHEGIKHPCNQCDRKFGTKSKLNDHIKVAHEGVTFPCDECGKIFSSNGALCRHLQSVHQGIDFFTKHFYLNKISM</sequence>
<keyword evidence="3 5" id="KW-0863">Zinc-finger</keyword>
<dbReference type="WBParaSite" id="Smp_078560.2">
    <property type="protein sequence ID" value="Smp_078560.2"/>
    <property type="gene ID" value="Smp_078560"/>
</dbReference>
<feature type="domain" description="C2H2-type" evidence="6">
    <location>
        <begin position="234"/>
        <end position="259"/>
    </location>
</feature>
<evidence type="ECO:0000256" key="4">
    <source>
        <dbReference type="ARBA" id="ARBA00022833"/>
    </source>
</evidence>
<dbReference type="InParanoid" id="A0A5K4EGY4"/>
<reference evidence="7" key="1">
    <citation type="submission" date="2019-11" db="UniProtKB">
        <authorList>
            <consortium name="WormBaseParasite"/>
        </authorList>
    </citation>
    <scope>IDENTIFICATION</scope>
    <source>
        <strain evidence="7">Puerto Rican</strain>
    </source>
</reference>
<evidence type="ECO:0000259" key="6">
    <source>
        <dbReference type="PROSITE" id="PS50157"/>
    </source>
</evidence>
<dbReference type="Pfam" id="PF00096">
    <property type="entry name" value="zf-C2H2"/>
    <property type="match status" value="4"/>
</dbReference>
<evidence type="ECO:0000256" key="5">
    <source>
        <dbReference type="PROSITE-ProRule" id="PRU00042"/>
    </source>
</evidence>
<feature type="domain" description="C2H2-type" evidence="6">
    <location>
        <begin position="206"/>
        <end position="234"/>
    </location>
</feature>
<name>A0A5K4EGY4_SCHMA</name>
<dbReference type="AlphaFoldDB" id="A0A5K4EGY4"/>
<accession>A0A5K4EGY4</accession>
<dbReference type="GO" id="GO:0008270">
    <property type="term" value="F:zinc ion binding"/>
    <property type="evidence" value="ECO:0007669"/>
    <property type="project" value="UniProtKB-KW"/>
</dbReference>
<feature type="domain" description="C2H2-type" evidence="6">
    <location>
        <begin position="178"/>
        <end position="206"/>
    </location>
</feature>
<dbReference type="PANTHER" id="PTHR24379:SF121">
    <property type="entry name" value="C2H2-TYPE DOMAIN-CONTAINING PROTEIN"/>
    <property type="match status" value="1"/>
</dbReference>
<evidence type="ECO:0000256" key="1">
    <source>
        <dbReference type="ARBA" id="ARBA00022723"/>
    </source>
</evidence>
<feature type="domain" description="C2H2-type" evidence="6">
    <location>
        <begin position="262"/>
        <end position="287"/>
    </location>
</feature>
<dbReference type="InterPro" id="IPR036236">
    <property type="entry name" value="Znf_C2H2_sf"/>
</dbReference>
<feature type="domain" description="C2H2-type" evidence="6">
    <location>
        <begin position="150"/>
        <end position="178"/>
    </location>
</feature>
<protein>
    <submittedName>
        <fullName evidence="7">Putative zinc finger protein</fullName>
    </submittedName>
</protein>
<dbReference type="Gene3D" id="3.30.160.60">
    <property type="entry name" value="Classic Zinc Finger"/>
    <property type="match status" value="4"/>
</dbReference>
<dbReference type="SUPFAM" id="SSF57667">
    <property type="entry name" value="beta-beta-alpha zinc fingers"/>
    <property type="match status" value="3"/>
</dbReference>
<keyword evidence="4" id="KW-0862">Zinc</keyword>
<evidence type="ECO:0000313" key="7">
    <source>
        <dbReference type="WBParaSite" id="Smp_078560.2"/>
    </source>
</evidence>
<dbReference type="InterPro" id="IPR013087">
    <property type="entry name" value="Znf_C2H2_type"/>
</dbReference>
<dbReference type="PANTHER" id="PTHR24379">
    <property type="entry name" value="KRAB AND ZINC FINGER DOMAIN-CONTAINING"/>
    <property type="match status" value="1"/>
</dbReference>
<dbReference type="PROSITE" id="PS50157">
    <property type="entry name" value="ZINC_FINGER_C2H2_2"/>
    <property type="match status" value="6"/>
</dbReference>
<dbReference type="SMART" id="SM00355">
    <property type="entry name" value="ZnF_C2H2"/>
    <property type="match status" value="6"/>
</dbReference>
<dbReference type="ExpressionAtlas" id="A0A5K4EGY4">
    <property type="expression patterns" value="baseline"/>
</dbReference>
<proteinExistence type="predicted"/>
<feature type="domain" description="C2H2-type" evidence="6">
    <location>
        <begin position="122"/>
        <end position="150"/>
    </location>
</feature>